<dbReference type="Proteomes" id="UP000012073">
    <property type="component" value="Unassembled WGS sequence"/>
</dbReference>
<sequence length="65" mass="7081">MGIGSLPLKSLFPHPVQLNPGDLCLLIASSSGFDSRHPFARHAAYPRALVLCVVVAPHHPDRPRF</sequence>
<proteinExistence type="predicted"/>
<name>R7QIZ0_CHOCR</name>
<evidence type="ECO:0000313" key="2">
    <source>
        <dbReference type="Proteomes" id="UP000012073"/>
    </source>
</evidence>
<dbReference type="AlphaFoldDB" id="R7QIZ0"/>
<dbReference type="KEGG" id="ccp:CHC_T00005620001"/>
<gene>
    <name evidence="1" type="ORF">CHC_T00005620001</name>
</gene>
<keyword evidence="2" id="KW-1185">Reference proteome</keyword>
<dbReference type="Gramene" id="CDF37390">
    <property type="protein sequence ID" value="CDF37390"/>
    <property type="gene ID" value="CHC_T00005620001"/>
</dbReference>
<dbReference type="GeneID" id="17324926"/>
<dbReference type="EMBL" id="HG001835">
    <property type="protein sequence ID" value="CDF37390.1"/>
    <property type="molecule type" value="Genomic_DNA"/>
</dbReference>
<evidence type="ECO:0000313" key="1">
    <source>
        <dbReference type="EMBL" id="CDF37390.1"/>
    </source>
</evidence>
<accession>R7QIZ0</accession>
<organism evidence="1 2">
    <name type="scientific">Chondrus crispus</name>
    <name type="common">Carrageen Irish moss</name>
    <name type="synonym">Polymorpha crispa</name>
    <dbReference type="NCBI Taxonomy" id="2769"/>
    <lineage>
        <taxon>Eukaryota</taxon>
        <taxon>Rhodophyta</taxon>
        <taxon>Florideophyceae</taxon>
        <taxon>Rhodymeniophycidae</taxon>
        <taxon>Gigartinales</taxon>
        <taxon>Gigartinaceae</taxon>
        <taxon>Chondrus</taxon>
    </lineage>
</organism>
<reference evidence="2" key="1">
    <citation type="journal article" date="2013" name="Proc. Natl. Acad. Sci. U.S.A.">
        <title>Genome structure and metabolic features in the red seaweed Chondrus crispus shed light on evolution of the Archaeplastida.</title>
        <authorList>
            <person name="Collen J."/>
            <person name="Porcel B."/>
            <person name="Carre W."/>
            <person name="Ball S.G."/>
            <person name="Chaparro C."/>
            <person name="Tonon T."/>
            <person name="Barbeyron T."/>
            <person name="Michel G."/>
            <person name="Noel B."/>
            <person name="Valentin K."/>
            <person name="Elias M."/>
            <person name="Artiguenave F."/>
            <person name="Arun A."/>
            <person name="Aury J.M."/>
            <person name="Barbosa-Neto J.F."/>
            <person name="Bothwell J.H."/>
            <person name="Bouget F.Y."/>
            <person name="Brillet L."/>
            <person name="Cabello-Hurtado F."/>
            <person name="Capella-Gutierrez S."/>
            <person name="Charrier B."/>
            <person name="Cladiere L."/>
            <person name="Cock J.M."/>
            <person name="Coelho S.M."/>
            <person name="Colleoni C."/>
            <person name="Czjzek M."/>
            <person name="Da Silva C."/>
            <person name="Delage L."/>
            <person name="Denoeud F."/>
            <person name="Deschamps P."/>
            <person name="Dittami S.M."/>
            <person name="Gabaldon T."/>
            <person name="Gachon C.M."/>
            <person name="Groisillier A."/>
            <person name="Herve C."/>
            <person name="Jabbari K."/>
            <person name="Katinka M."/>
            <person name="Kloareg B."/>
            <person name="Kowalczyk N."/>
            <person name="Labadie K."/>
            <person name="Leblanc C."/>
            <person name="Lopez P.J."/>
            <person name="McLachlan D.H."/>
            <person name="Meslet-Cladiere L."/>
            <person name="Moustafa A."/>
            <person name="Nehr Z."/>
            <person name="Nyvall Collen P."/>
            <person name="Panaud O."/>
            <person name="Partensky F."/>
            <person name="Poulain J."/>
            <person name="Rensing S.A."/>
            <person name="Rousvoal S."/>
            <person name="Samson G."/>
            <person name="Symeonidi A."/>
            <person name="Weissenbach J."/>
            <person name="Zambounis A."/>
            <person name="Wincker P."/>
            <person name="Boyen C."/>
        </authorList>
    </citation>
    <scope>NUCLEOTIDE SEQUENCE [LARGE SCALE GENOMIC DNA]</scope>
    <source>
        <strain evidence="2">cv. Stackhouse</strain>
    </source>
</reference>
<protein>
    <submittedName>
        <fullName evidence="1">Uncharacterized protein</fullName>
    </submittedName>
</protein>
<dbReference type="RefSeq" id="XP_005717209.1">
    <property type="nucleotide sequence ID" value="XM_005717152.1"/>
</dbReference>